<evidence type="ECO:0000259" key="1">
    <source>
        <dbReference type="Pfam" id="PF07728"/>
    </source>
</evidence>
<accession>A0A0F9TC47</accession>
<comment type="caution">
    <text evidence="2">The sequence shown here is derived from an EMBL/GenBank/DDBJ whole genome shotgun (WGS) entry which is preliminary data.</text>
</comment>
<dbReference type="Gene3D" id="3.40.50.300">
    <property type="entry name" value="P-loop containing nucleotide triphosphate hydrolases"/>
    <property type="match status" value="1"/>
</dbReference>
<dbReference type="PANTHER" id="PTHR42759">
    <property type="entry name" value="MOXR FAMILY PROTEIN"/>
    <property type="match status" value="1"/>
</dbReference>
<gene>
    <name evidence="2" type="ORF">LCGC14_0671850</name>
</gene>
<dbReference type="EMBL" id="LAZR01001324">
    <property type="protein sequence ID" value="KKN46541.1"/>
    <property type="molecule type" value="Genomic_DNA"/>
</dbReference>
<sequence>MPKKVIISDVELLLSEPVHINMEWVGNEDLINQLKASWMIVDDEDLPLNPRILGKPGTGKTTLAYATGKRLKKDVYIFQCTMDTRPEDLLISPVIASNNTIAYVASSLVSAMIKGGMCLLDEGNRMSEKSWASLAPLMDKRRYVESIIAGIRIYAHSEFRLCVTMNRDSSTYEIPEYIMSRLNPRILIEFPNKLDELKILKYNLPFGSEEILEYCVEFLQNAHQHDENYVVRDGINIIRYYMKTRVLQGKSKDILDVEQFKNTILFVLDENAINYCPDEYEKYLKKITQEKTFIDRLLFSKEDNDDEN</sequence>
<proteinExistence type="predicted"/>
<reference evidence="2" key="1">
    <citation type="journal article" date="2015" name="Nature">
        <title>Complex archaea that bridge the gap between prokaryotes and eukaryotes.</title>
        <authorList>
            <person name="Spang A."/>
            <person name="Saw J.H."/>
            <person name="Jorgensen S.L."/>
            <person name="Zaremba-Niedzwiedzka K."/>
            <person name="Martijn J."/>
            <person name="Lind A.E."/>
            <person name="van Eijk R."/>
            <person name="Schleper C."/>
            <person name="Guy L."/>
            <person name="Ettema T.J."/>
        </authorList>
    </citation>
    <scope>NUCLEOTIDE SEQUENCE</scope>
</reference>
<dbReference type="PANTHER" id="PTHR42759:SF6">
    <property type="entry name" value="REGULATORY PROTEIN-RELATED"/>
    <property type="match status" value="1"/>
</dbReference>
<organism evidence="2">
    <name type="scientific">marine sediment metagenome</name>
    <dbReference type="NCBI Taxonomy" id="412755"/>
    <lineage>
        <taxon>unclassified sequences</taxon>
        <taxon>metagenomes</taxon>
        <taxon>ecological metagenomes</taxon>
    </lineage>
</organism>
<dbReference type="AlphaFoldDB" id="A0A0F9TC47"/>
<evidence type="ECO:0000313" key="2">
    <source>
        <dbReference type="EMBL" id="KKN46541.1"/>
    </source>
</evidence>
<dbReference type="GO" id="GO:0016887">
    <property type="term" value="F:ATP hydrolysis activity"/>
    <property type="evidence" value="ECO:0007669"/>
    <property type="project" value="InterPro"/>
</dbReference>
<dbReference type="InterPro" id="IPR027417">
    <property type="entry name" value="P-loop_NTPase"/>
</dbReference>
<protein>
    <recommendedName>
        <fullName evidence="1">ATPase dynein-related AAA domain-containing protein</fullName>
    </recommendedName>
</protein>
<dbReference type="GO" id="GO:0005524">
    <property type="term" value="F:ATP binding"/>
    <property type="evidence" value="ECO:0007669"/>
    <property type="project" value="InterPro"/>
</dbReference>
<feature type="domain" description="ATPase dynein-related AAA" evidence="1">
    <location>
        <begin position="52"/>
        <end position="181"/>
    </location>
</feature>
<dbReference type="Pfam" id="PF07728">
    <property type="entry name" value="AAA_5"/>
    <property type="match status" value="1"/>
</dbReference>
<dbReference type="InterPro" id="IPR011704">
    <property type="entry name" value="ATPase_dyneun-rel_AAA"/>
</dbReference>
<dbReference type="InterPro" id="IPR050764">
    <property type="entry name" value="CbbQ/NirQ/NorQ/GpvN"/>
</dbReference>
<dbReference type="SUPFAM" id="SSF52540">
    <property type="entry name" value="P-loop containing nucleoside triphosphate hydrolases"/>
    <property type="match status" value="1"/>
</dbReference>
<name>A0A0F9TC47_9ZZZZ</name>